<dbReference type="SUPFAM" id="SSF56219">
    <property type="entry name" value="DNase I-like"/>
    <property type="match status" value="2"/>
</dbReference>
<dbReference type="PANTHER" id="PTHR11200:SF261">
    <property type="entry name" value="TYPE I INOSITOL POLYPHOSPHATE 5-PHOSPHATASE 12"/>
    <property type="match status" value="1"/>
</dbReference>
<comment type="caution">
    <text evidence="15">The sequence shown here is derived from an EMBL/GenBank/DDBJ whole genome shotgun (WGS) entry which is preliminary data.</text>
</comment>
<keyword evidence="10" id="KW-0378">Hydrolase</keyword>
<reference evidence="15 16" key="1">
    <citation type="journal article" date="2019" name="Plant Biotechnol. J.">
        <title>The red bayberry genome and genetic basis of sex determination.</title>
        <authorList>
            <person name="Jia H.M."/>
            <person name="Jia H.J."/>
            <person name="Cai Q.L."/>
            <person name="Wang Y."/>
            <person name="Zhao H.B."/>
            <person name="Yang W.F."/>
            <person name="Wang G.Y."/>
            <person name="Li Y.H."/>
            <person name="Zhan D.L."/>
            <person name="Shen Y.T."/>
            <person name="Niu Q.F."/>
            <person name="Chang L."/>
            <person name="Qiu J."/>
            <person name="Zhao L."/>
            <person name="Xie H.B."/>
            <person name="Fu W.Y."/>
            <person name="Jin J."/>
            <person name="Li X.W."/>
            <person name="Jiao Y."/>
            <person name="Zhou C.C."/>
            <person name="Tu T."/>
            <person name="Chai C.Y."/>
            <person name="Gao J.L."/>
            <person name="Fan L.J."/>
            <person name="van de Weg E."/>
            <person name="Wang J.Y."/>
            <person name="Gao Z.S."/>
        </authorList>
    </citation>
    <scope>NUCLEOTIDE SEQUENCE [LARGE SCALE GENOMIC DNA]</scope>
    <source>
        <tissue evidence="15">Leaves</tissue>
    </source>
</reference>
<feature type="compositionally biased region" description="Polar residues" evidence="13">
    <location>
        <begin position="282"/>
        <end position="293"/>
    </location>
</feature>
<feature type="compositionally biased region" description="Basic and acidic residues" evidence="13">
    <location>
        <begin position="2629"/>
        <end position="2653"/>
    </location>
</feature>
<keyword evidence="4" id="KW-0853">WD repeat</keyword>
<dbReference type="Gene3D" id="3.40.50.150">
    <property type="entry name" value="Vaccinia Virus protein VP39"/>
    <property type="match status" value="2"/>
</dbReference>
<dbReference type="FunFam" id="2.130.10.10:FF:002156">
    <property type="entry name" value="Type I inositol polyphosphate 5-phosphatase 12"/>
    <property type="match status" value="2"/>
</dbReference>
<dbReference type="InterPro" id="IPR056454">
    <property type="entry name" value="Beta-prop_IP5PC_F"/>
</dbReference>
<feature type="region of interest" description="Disordered" evidence="13">
    <location>
        <begin position="2629"/>
        <end position="2682"/>
    </location>
</feature>
<evidence type="ECO:0000256" key="11">
    <source>
        <dbReference type="ARBA" id="ARBA00022842"/>
    </source>
</evidence>
<dbReference type="InterPro" id="IPR029063">
    <property type="entry name" value="SAM-dependent_MTases_sf"/>
</dbReference>
<feature type="compositionally biased region" description="Basic residues" evidence="13">
    <location>
        <begin position="294"/>
        <end position="304"/>
    </location>
</feature>
<feature type="domain" description="Inositol polyphosphate-related phosphatase" evidence="14">
    <location>
        <begin position="2106"/>
        <end position="2460"/>
    </location>
</feature>
<feature type="region of interest" description="Disordered" evidence="13">
    <location>
        <begin position="1554"/>
        <end position="1633"/>
    </location>
</feature>
<keyword evidence="16" id="KW-1185">Reference proteome</keyword>
<gene>
    <name evidence="15" type="ORF">CJ030_MR3G026059</name>
</gene>
<dbReference type="OrthoDB" id="1925875at2759"/>
<organism evidence="15 16">
    <name type="scientific">Morella rubra</name>
    <name type="common">Chinese bayberry</name>
    <dbReference type="NCBI Taxonomy" id="262757"/>
    <lineage>
        <taxon>Eukaryota</taxon>
        <taxon>Viridiplantae</taxon>
        <taxon>Streptophyta</taxon>
        <taxon>Embryophyta</taxon>
        <taxon>Tracheophyta</taxon>
        <taxon>Spermatophyta</taxon>
        <taxon>Magnoliopsida</taxon>
        <taxon>eudicotyledons</taxon>
        <taxon>Gunneridae</taxon>
        <taxon>Pentapetalae</taxon>
        <taxon>rosids</taxon>
        <taxon>fabids</taxon>
        <taxon>Fagales</taxon>
        <taxon>Myricaceae</taxon>
        <taxon>Morella</taxon>
    </lineage>
</organism>
<dbReference type="Pfam" id="PF22669">
    <property type="entry name" value="Exo_endo_phos2"/>
    <property type="match status" value="2"/>
</dbReference>
<feature type="compositionally biased region" description="Basic residues" evidence="13">
    <location>
        <begin position="1574"/>
        <end position="1584"/>
    </location>
</feature>
<dbReference type="FunFam" id="2.130.10.10:FF:001216">
    <property type="entry name" value="Type II inositol polyphosphate 5-phosphatase 15"/>
    <property type="match status" value="2"/>
</dbReference>
<feature type="compositionally biased region" description="Basic and acidic residues" evidence="13">
    <location>
        <begin position="2673"/>
        <end position="2682"/>
    </location>
</feature>
<keyword evidence="8" id="KW-0479">Metal-binding</keyword>
<dbReference type="GO" id="GO:0032259">
    <property type="term" value="P:methylation"/>
    <property type="evidence" value="ECO:0007669"/>
    <property type="project" value="UniProtKB-KW"/>
</dbReference>
<dbReference type="FunFam" id="3.60.10.10:FF:000011">
    <property type="entry name" value="Type II inositol polyphosphate 5-phosphatase 15"/>
    <property type="match status" value="2"/>
</dbReference>
<name>A0A6A1VYY8_9ROSI</name>
<dbReference type="Gene3D" id="2.130.10.10">
    <property type="entry name" value="YVTN repeat-like/Quinoprotein amine dehydrogenase"/>
    <property type="match status" value="4"/>
</dbReference>
<keyword evidence="12" id="KW-0832">Ubl conjugation</keyword>
<proteinExistence type="inferred from homology"/>
<keyword evidence="11" id="KW-0460">Magnesium</keyword>
<dbReference type="SMART" id="SM00128">
    <property type="entry name" value="IPPc"/>
    <property type="match status" value="2"/>
</dbReference>
<dbReference type="Pfam" id="PF23754">
    <property type="entry name" value="Beta-prop_IP5PC_F"/>
    <property type="match status" value="2"/>
</dbReference>
<dbReference type="InterPro" id="IPR008854">
    <property type="entry name" value="TPMT"/>
</dbReference>
<dbReference type="GO" id="GO:0004439">
    <property type="term" value="F:phosphatidylinositol-4,5-bisphosphate 5-phosphatase activity"/>
    <property type="evidence" value="ECO:0007669"/>
    <property type="project" value="TreeGrafter"/>
</dbReference>
<dbReference type="SMART" id="SM00320">
    <property type="entry name" value="WD40"/>
    <property type="match status" value="10"/>
</dbReference>
<evidence type="ECO:0000256" key="1">
    <source>
        <dbReference type="ARBA" id="ARBA00001946"/>
    </source>
</evidence>
<keyword evidence="6" id="KW-0808">Transferase</keyword>
<dbReference type="InterPro" id="IPR015943">
    <property type="entry name" value="WD40/YVTN_repeat-like_dom_sf"/>
</dbReference>
<feature type="compositionally biased region" description="Low complexity" evidence="13">
    <location>
        <begin position="332"/>
        <end position="345"/>
    </location>
</feature>
<keyword evidence="9" id="KW-0677">Repeat</keyword>
<evidence type="ECO:0000256" key="6">
    <source>
        <dbReference type="ARBA" id="ARBA00022679"/>
    </source>
</evidence>
<dbReference type="GO" id="GO:0046872">
    <property type="term" value="F:metal ion binding"/>
    <property type="evidence" value="ECO:0007669"/>
    <property type="project" value="UniProtKB-KW"/>
</dbReference>
<dbReference type="SUPFAM" id="SSF53335">
    <property type="entry name" value="S-adenosyl-L-methionine-dependent methyltransferases"/>
    <property type="match status" value="2"/>
</dbReference>
<dbReference type="InterPro" id="IPR036322">
    <property type="entry name" value="WD40_repeat_dom_sf"/>
</dbReference>
<evidence type="ECO:0000256" key="9">
    <source>
        <dbReference type="ARBA" id="ARBA00022737"/>
    </source>
</evidence>
<dbReference type="PANTHER" id="PTHR11200">
    <property type="entry name" value="INOSITOL 5-PHOSPHATASE"/>
    <property type="match status" value="1"/>
</dbReference>
<dbReference type="InterPro" id="IPR036691">
    <property type="entry name" value="Endo/exonu/phosph_ase_sf"/>
</dbReference>
<feature type="region of interest" description="Disordered" evidence="13">
    <location>
        <begin position="274"/>
        <end position="353"/>
    </location>
</feature>
<sequence>MGIIFRRSKRVSAAVMRTLLSGQTLCRIRNLYSTIQVVSARNLGIMASKVVRMEKRDETHGSAGAETSRKSNHQRVEELQQLVRNDSTGGWEDSWVQGVTPWDLGQPTPVILHLHQTGALPKGRALVPGCGTGYDVVAVACAERYVVGLDISDSAIKKAVKLSSSLPNSSYFTFLKEDFFTWSPTELFDLILDYTYEEVLHPMGFKAVSIVDNDLAIKRRKLALWTFAGKREAGEVEELQSDGNSAKYISVANMDHEDHNRHIEEDEREALAGLSAIPPPRKTQSYSQQLRATSSHKRHAQVRKHSLDEVPIPKNLELHQDPDYDSSDDDFFPYSSTTTTTTTTSPAGERPDQTLCMEAAPDDTRQCQPLPEFIGSGGTNGIFKVPVRAPVHPGRPPFLELRPHPLRETQVGKFLRNIACTETQLWAGQESGVRVWALQNAYDPGCGLGGRVRRGDEDAAPFHESANTFPTLCLVVDSANKLIWSGHKDGKIRSWKKDQPFDDTPFKEGLSWQAHRGPVLSMVLTSHGDLWSGFEGGVIKIWPWESIIKSLSLKPEEKHMAALLVERSFIDLRSQVTVNGACSIAAQDVKCLLSDHVRAKVWCACLLSFSLWDARTRELLKVFNVDGQVENRVDMSPAQQDPAVEDEMKMKFVSTSKKEKSQSSFLQRSRNAIMGAADAVRRVATKGTGAFAEDAKKTEALVLTADGMIWSGCASGLLVQWDGNGNRLQEISFHPFSVQCVCTSGTRIYVGYVTGVIQVLDLEGNLIAGWVAHNGPVINLAVGTGYVFSLATHGGIRGWNITSPGPLDNIIRSELARKELTYTKRDNVRILVGTWNVGQGRASHDSLMSWLGSVVSDVGIVVVGLQEVEMGAGFLAMSAAKETVGLEGSSVGQWWLDTIGNALDESKLSSAWVLGSWACLSLFAVPCGFGRAIGNKGGVGLRIRLYDRIMCFVNCHLAAHLEAINRRNADFDHIYRNMVFIRSSNLLNNAAAGVSTAAHMLRGVNAMSGNSEEPKPELSEADMVVFLGDFNYRLFGISYDEARDFVSQRCFDWLREKDQLREEMKAGRVFQGMREALIRFPPTYKFEKHQAGLAGYDSGEKKRIPAWCDRIIYRDNRLVSVSDCSLECPVVSSILQYEACMDVTDSDHKPVRCKFNVRIAHADRSVRRQELGKIFRSNEKIRSILENLSYVPETIVSTNNIVLQHNESSILQVTNKCVNDTATYKIICEAQSTVKEDGDPDCRPKGGFGFPRWLEVTPAAGIIKPEEFAEISVTHKDFHTLEEFVDGIPQNWWCEDTRDKEVILVVNVCGSCSTRTYSHRIQVRHRYSGKTIRIDSKTHSSKKNREGPLHQSEFRQRGTASNAGYDVVAVACAERYVVGLDISDSAIKKAVKLSSSLPNSSYFTFLKEDFFTWSPTELFDLILDYTFFCAIEPDMRLAWAHKIHDILKPGGELVTLMFPMDNHVGGPPYRVSVSDYEEVLHPMGFKAVSIVDNDLAIKRRKLALWTFAGKREAGEVEELQSDGNSAKYISVANMDHEDHNRHIEEDEREALAGLSAIPPPRKTQSYSQQLRATSSHKRHAQVRKHSLDEVPIPKNLELHQDPDYDSSDDDFFPYSSTTTTTTTTSPAGERPDQTLCMEAAPDDTRQCQPLPEFIGSGGTNGIFKVPVRAPVHPGRPPFLELRPHPLRETQVGKFLRNIACTETQLWAGQESGVRVWALQNAYDPGCGLGGRVRRGDEDAAPFHESANTFPTLCLVVDSANKLIWSGHKDGKIRSWKKDQPFDDTPFKEGLSWQAHRGPVLSMVLTSHGDLWSGFEGGVIKIWPWESIIKSLSLKPEEKHMAALLVERSFIDLRSQVTVNGACSIAAQDVKCLLSDHVRAKVWCACLLSFSLWDARTRELLKVFNVDGQVENRVDMSPAQQDPAVEDEMKMKFVSTSKKEKSQSSFLQRSRNAIMGAADAVRRVATKGTGAFAEDAKKTEALVLTADGMIWSGCASGLLVQWDGNGNRLQEISFHPFSVQCVCTSGTRIYVGYVTGVIQVLDLEGNLIAGWVAHNGPVINLAVGTGYVFSLATHGGIRGWNITSPGPLDNIIRSELARKELTYTKRDNVRILVGTWNVGQGRASHDSLMSWLGSVVSDVGIVVVGLQEVEMGAGFLAMSAAKETVGLEGSSVGQWWLDTIGNALDESKTFERMGSRQLAGLLISLWVRKNLRPYVGDIDVAAVPCGFGRAIGNKGGVGLRIRLYDRIMCFVNCHLAAHLEAINRRNADFDHIYRNMVFIRSSNLLNNAAAGVSTAAHMLRGVNAMSGNSEEPKPELSEADMVVFLGDFNYRLFGISYDEARDFVSQRCFDWLREKDQLREEMKAGRVFQGMREALIRFPPTYKFEKHQAGLAGYDSGEKKRIPAWCDRIIYRDNRLVSVSDCSLECPVVSSILQYEACMDVTDSDHKPVRCKFNVRIAHADRSVRRQELGKIFRSNEKIRSILENLSYVPETIVSTNNIVLQHNESSILQVTNKCVNDTATYKIICEAQSTVKEDGDPDCRPKGGFGFPRWLEVTPAAGIIKPEEFAEISVTHKDFHTLEEFVDGIPQNWWCEDTRDKEVILVVNVCGSCSTRTYSHRIQVRHRYSGKTIRIDSKTHSSKKNREGPLHQSEFRQRGTASNAVDDSPNFRTKKTVKAETKTNST</sequence>
<dbReference type="Pfam" id="PF05724">
    <property type="entry name" value="TPMT"/>
    <property type="match status" value="2"/>
</dbReference>
<comment type="similarity">
    <text evidence="2">Belongs to the inositol polyphosphate 5-phosphatase family.</text>
</comment>
<feature type="compositionally biased region" description="Polar residues" evidence="13">
    <location>
        <begin position="1562"/>
        <end position="1573"/>
    </location>
</feature>
<feature type="domain" description="Inositol polyphosphate-related phosphatase" evidence="14">
    <location>
        <begin position="826"/>
        <end position="1163"/>
    </location>
</feature>
<accession>A0A6A1VYY8</accession>
<evidence type="ECO:0000256" key="13">
    <source>
        <dbReference type="SAM" id="MobiDB-lite"/>
    </source>
</evidence>
<evidence type="ECO:0000256" key="7">
    <source>
        <dbReference type="ARBA" id="ARBA00022691"/>
    </source>
</evidence>
<evidence type="ECO:0000256" key="5">
    <source>
        <dbReference type="ARBA" id="ARBA00022603"/>
    </source>
</evidence>
<comment type="cofactor">
    <cofactor evidence="1">
        <name>Mg(2+)</name>
        <dbReference type="ChEBI" id="CHEBI:18420"/>
    </cofactor>
</comment>
<evidence type="ECO:0000313" key="15">
    <source>
        <dbReference type="EMBL" id="KAB1218179.1"/>
    </source>
</evidence>
<dbReference type="GO" id="GO:0046856">
    <property type="term" value="P:phosphatidylinositol dephosphorylation"/>
    <property type="evidence" value="ECO:0007669"/>
    <property type="project" value="InterPro"/>
</dbReference>
<keyword evidence="3" id="KW-1017">Isopeptide bond</keyword>
<evidence type="ECO:0000256" key="10">
    <source>
        <dbReference type="ARBA" id="ARBA00022801"/>
    </source>
</evidence>
<dbReference type="Proteomes" id="UP000516437">
    <property type="component" value="Chromosome 3"/>
</dbReference>
<dbReference type="CDD" id="cd02440">
    <property type="entry name" value="AdoMet_MTases"/>
    <property type="match status" value="2"/>
</dbReference>
<dbReference type="InterPro" id="IPR001680">
    <property type="entry name" value="WD40_rpt"/>
</dbReference>
<dbReference type="GO" id="GO:0009846">
    <property type="term" value="P:pollen germination"/>
    <property type="evidence" value="ECO:0007669"/>
    <property type="project" value="UniProtKB-ARBA"/>
</dbReference>
<dbReference type="Gene3D" id="3.60.10.10">
    <property type="entry name" value="Endonuclease/exonuclease/phosphatase"/>
    <property type="match status" value="2"/>
</dbReference>
<dbReference type="GO" id="GO:0008757">
    <property type="term" value="F:S-adenosylmethionine-dependent methyltransferase activity"/>
    <property type="evidence" value="ECO:0007669"/>
    <property type="project" value="InterPro"/>
</dbReference>
<dbReference type="Pfam" id="PF23755">
    <property type="entry name" value="Ig-like_IP5PC_F"/>
    <property type="match status" value="2"/>
</dbReference>
<dbReference type="InterPro" id="IPR000300">
    <property type="entry name" value="IPPc"/>
</dbReference>
<evidence type="ECO:0000256" key="12">
    <source>
        <dbReference type="ARBA" id="ARBA00022843"/>
    </source>
</evidence>
<evidence type="ECO:0000256" key="4">
    <source>
        <dbReference type="ARBA" id="ARBA00022574"/>
    </source>
</evidence>
<evidence type="ECO:0000256" key="2">
    <source>
        <dbReference type="ARBA" id="ARBA00010768"/>
    </source>
</evidence>
<dbReference type="InterPro" id="IPR056455">
    <property type="entry name" value="Ig-like_IP5PC_F"/>
</dbReference>
<protein>
    <submittedName>
        <fullName evidence="15">Type I inositol 1,4,5-trisphosphate 5-phosphatase 12</fullName>
    </submittedName>
</protein>
<evidence type="ECO:0000313" key="16">
    <source>
        <dbReference type="Proteomes" id="UP000516437"/>
    </source>
</evidence>
<dbReference type="CDD" id="cd09074">
    <property type="entry name" value="INPP5c"/>
    <property type="match status" value="1"/>
</dbReference>
<dbReference type="PROSITE" id="PS51585">
    <property type="entry name" value="SAM_MT_TPMT"/>
    <property type="match status" value="2"/>
</dbReference>
<evidence type="ECO:0000259" key="14">
    <source>
        <dbReference type="SMART" id="SM00128"/>
    </source>
</evidence>
<evidence type="ECO:0000256" key="3">
    <source>
        <dbReference type="ARBA" id="ARBA00022499"/>
    </source>
</evidence>
<keyword evidence="7" id="KW-0949">S-adenosyl-L-methionine</keyword>
<evidence type="ECO:0000256" key="8">
    <source>
        <dbReference type="ARBA" id="ARBA00022723"/>
    </source>
</evidence>
<dbReference type="EMBL" id="RXIC02000021">
    <property type="protein sequence ID" value="KAB1218179.1"/>
    <property type="molecule type" value="Genomic_DNA"/>
</dbReference>
<keyword evidence="5" id="KW-0489">Methyltransferase</keyword>
<dbReference type="SUPFAM" id="SSF50978">
    <property type="entry name" value="WD40 repeat-like"/>
    <property type="match status" value="2"/>
</dbReference>
<dbReference type="InterPro" id="IPR046985">
    <property type="entry name" value="IP5"/>
</dbReference>
<feature type="compositionally biased region" description="Low complexity" evidence="13">
    <location>
        <begin position="1612"/>
        <end position="1625"/>
    </location>
</feature>
<feature type="region of interest" description="Disordered" evidence="13">
    <location>
        <begin position="55"/>
        <end position="75"/>
    </location>
</feature>